<dbReference type="InterPro" id="IPR002893">
    <property type="entry name" value="Znf_MYND"/>
</dbReference>
<dbReference type="Proteomes" id="UP000000673">
    <property type="component" value="Unassembled WGS sequence"/>
</dbReference>
<keyword evidence="9" id="KW-1185">Reference proteome</keyword>
<dbReference type="PANTHER" id="PTHR46455">
    <property type="entry name" value="SET AND MYND DOMAIN CONTAINING, ARTHROPOD-SPECIFIC, MEMBER 4, ISOFORM A"/>
    <property type="match status" value="1"/>
</dbReference>
<evidence type="ECO:0000256" key="3">
    <source>
        <dbReference type="ARBA" id="ARBA00022833"/>
    </source>
</evidence>
<name>W5JHI3_ANODA</name>
<dbReference type="VEuPathDB" id="VectorBase:ADAR2_004795"/>
<dbReference type="PROSITE" id="PS50280">
    <property type="entry name" value="SET"/>
    <property type="match status" value="1"/>
</dbReference>
<dbReference type="SUPFAM" id="SSF82199">
    <property type="entry name" value="SET domain"/>
    <property type="match status" value="1"/>
</dbReference>
<reference evidence="7" key="2">
    <citation type="submission" date="2010-05" db="EMBL/GenBank/DDBJ databases">
        <authorList>
            <person name="Almeida L.G."/>
            <person name="Nicolas M.F."/>
            <person name="Souza R.C."/>
            <person name="Vasconcelos A.T.R."/>
        </authorList>
    </citation>
    <scope>NUCLEOTIDE SEQUENCE</scope>
</reference>
<dbReference type="GO" id="GO:0008270">
    <property type="term" value="F:zinc ion binding"/>
    <property type="evidence" value="ECO:0007669"/>
    <property type="project" value="UniProtKB-KW"/>
</dbReference>
<evidence type="ECO:0000313" key="9">
    <source>
        <dbReference type="Proteomes" id="UP000000673"/>
    </source>
</evidence>
<dbReference type="OMA" id="MYTHALW"/>
<dbReference type="EnsemblMetazoa" id="ADAC006043-RA">
    <property type="protein sequence ID" value="ADAC006043-PA"/>
    <property type="gene ID" value="ADAC006043"/>
</dbReference>
<dbReference type="STRING" id="43151.W5JHI3"/>
<reference evidence="7 9" key="1">
    <citation type="journal article" date="2010" name="BMC Genomics">
        <title>Combination of measures distinguishes pre-miRNAs from other stem-loops in the genome of the newly sequenced Anopheles darlingi.</title>
        <authorList>
            <person name="Mendes N.D."/>
            <person name="Freitas A.T."/>
            <person name="Vasconcelos A.T."/>
            <person name="Sagot M.F."/>
        </authorList>
    </citation>
    <scope>NUCLEOTIDE SEQUENCE</scope>
</reference>
<evidence type="ECO:0000256" key="4">
    <source>
        <dbReference type="PROSITE-ProRule" id="PRU00134"/>
    </source>
</evidence>
<evidence type="ECO:0000256" key="2">
    <source>
        <dbReference type="ARBA" id="ARBA00022771"/>
    </source>
</evidence>
<dbReference type="HOGENOM" id="CLU_024539_1_0_1"/>
<dbReference type="Pfam" id="PF01753">
    <property type="entry name" value="zf-MYND"/>
    <property type="match status" value="1"/>
</dbReference>
<dbReference type="PANTHER" id="PTHR46455:SF2">
    <property type="entry name" value="AT24727P"/>
    <property type="match status" value="1"/>
</dbReference>
<dbReference type="eggNOG" id="KOG2084">
    <property type="taxonomic scope" value="Eukaryota"/>
</dbReference>
<dbReference type="Gene3D" id="1.10.220.160">
    <property type="match status" value="1"/>
</dbReference>
<sequence>MNVDPKCGFCGVESTLKCAGCQLIYYCSPEHQKKHWRAKHKNECAKPYEIVYHSKEAKLAKNEEIGRFFMVTKPIPKDTVLFSENPLVIGPKWNLDEYEQRSTIVPCVGCFADCHLGQFRCEHCHWPACKPDCPGLTNANLHGIECGILRFGRAPKPTDDPETFFDYYRYDALLVLKCLAIQIRSPTQFDQMMNLESHYEERKKTHYYRDTDDRVVSYLLRNFLDPLQKLEKKQDKQVLKVCDRKALHKIAGILEVNAMVIPLANGREICGLYPIGCMLEHCCVPNSFYTFDCSKGMKLTFKAGRDIQKGEHLTTTYTHSLWGTQLRRQHLKANKCFDCKCERCADPTELGTFLSALRCMGLDGEPCGGYQLPIDPLSETSDWKCNRCPVQITHDQVNFLLSKIGEEVDELMGRKSSVKEFEDLIQKLQNFLHPNHFHLLTLQHSLIQMYGHFNGYQLQVLSDALLQRKLSMCRDMMRIIDVLDPESFRLTLYAGSILLEQQFALIERNRRQQASGAGNLENMKRDYQEAYGCLVRARSMLRNEMGTKQGKKLLEEVESALGRISDDHLALIGNVGTA</sequence>
<dbReference type="SUPFAM" id="SSF144232">
    <property type="entry name" value="HIT/MYND zinc finger-like"/>
    <property type="match status" value="1"/>
</dbReference>
<dbReference type="InterPro" id="IPR046341">
    <property type="entry name" value="SET_dom_sf"/>
</dbReference>
<feature type="domain" description="MYND-type" evidence="6">
    <location>
        <begin position="7"/>
        <end position="44"/>
    </location>
</feature>
<evidence type="ECO:0000313" key="8">
    <source>
        <dbReference type="EnsemblMetazoa" id="ADAC006043-PA"/>
    </source>
</evidence>
<evidence type="ECO:0000259" key="5">
    <source>
        <dbReference type="PROSITE" id="PS50280"/>
    </source>
</evidence>
<keyword evidence="2 4" id="KW-0863">Zinc-finger</keyword>
<dbReference type="VEuPathDB" id="VectorBase:ADAC006043"/>
<evidence type="ECO:0000313" key="7">
    <source>
        <dbReference type="EMBL" id="ETN62264.1"/>
    </source>
</evidence>
<dbReference type="Pfam" id="PF00856">
    <property type="entry name" value="SET"/>
    <property type="match status" value="1"/>
</dbReference>
<dbReference type="PROSITE" id="PS50865">
    <property type="entry name" value="ZF_MYND_2"/>
    <property type="match status" value="1"/>
</dbReference>
<protein>
    <recommendedName>
        <fullName evidence="10">Protein msta</fullName>
    </recommendedName>
</protein>
<gene>
    <name evidence="7" type="ORF">AND_006043</name>
</gene>
<evidence type="ECO:0000256" key="1">
    <source>
        <dbReference type="ARBA" id="ARBA00022723"/>
    </source>
</evidence>
<dbReference type="EMBL" id="ADMH02001505">
    <property type="protein sequence ID" value="ETN62264.1"/>
    <property type="molecule type" value="Genomic_DNA"/>
</dbReference>
<dbReference type="GO" id="GO:0008757">
    <property type="term" value="F:S-adenosylmethionine-dependent methyltransferase activity"/>
    <property type="evidence" value="ECO:0007669"/>
    <property type="project" value="UniProtKB-ARBA"/>
</dbReference>
<dbReference type="InterPro" id="IPR001214">
    <property type="entry name" value="SET_dom"/>
</dbReference>
<dbReference type="GO" id="GO:0008276">
    <property type="term" value="F:protein methyltransferase activity"/>
    <property type="evidence" value="ECO:0007669"/>
    <property type="project" value="UniProtKB-ARBA"/>
</dbReference>
<organism evidence="7">
    <name type="scientific">Anopheles darlingi</name>
    <name type="common">Mosquito</name>
    <dbReference type="NCBI Taxonomy" id="43151"/>
    <lineage>
        <taxon>Eukaryota</taxon>
        <taxon>Metazoa</taxon>
        <taxon>Ecdysozoa</taxon>
        <taxon>Arthropoda</taxon>
        <taxon>Hexapoda</taxon>
        <taxon>Insecta</taxon>
        <taxon>Pterygota</taxon>
        <taxon>Neoptera</taxon>
        <taxon>Endopterygota</taxon>
        <taxon>Diptera</taxon>
        <taxon>Nematocera</taxon>
        <taxon>Culicoidea</taxon>
        <taxon>Culicidae</taxon>
        <taxon>Anophelinae</taxon>
        <taxon>Anopheles</taxon>
    </lineage>
</organism>
<dbReference type="CDD" id="cd20071">
    <property type="entry name" value="SET_SMYD"/>
    <property type="match status" value="1"/>
</dbReference>
<reference evidence="8" key="4">
    <citation type="submission" date="2015-06" db="UniProtKB">
        <authorList>
            <consortium name="EnsemblMetazoa"/>
        </authorList>
    </citation>
    <scope>IDENTIFICATION</scope>
</reference>
<dbReference type="GO" id="GO:0008170">
    <property type="term" value="F:N-methyltransferase activity"/>
    <property type="evidence" value="ECO:0007669"/>
    <property type="project" value="UniProtKB-ARBA"/>
</dbReference>
<dbReference type="AlphaFoldDB" id="W5JHI3"/>
<keyword evidence="1" id="KW-0479">Metal-binding</keyword>
<dbReference type="Gene3D" id="2.170.270.10">
    <property type="entry name" value="SET domain"/>
    <property type="match status" value="1"/>
</dbReference>
<proteinExistence type="predicted"/>
<dbReference type="PROSITE" id="PS01360">
    <property type="entry name" value="ZF_MYND_1"/>
    <property type="match status" value="1"/>
</dbReference>
<reference evidence="7" key="3">
    <citation type="journal article" date="2013" name="Nucleic Acids Res.">
        <title>The genome of Anopheles darlingi, the main neotropical malaria vector.</title>
        <authorList>
            <person name="Marinotti O."/>
            <person name="Cerqueira G.C."/>
            <person name="de Almeida L.G."/>
            <person name="Ferro M.I."/>
            <person name="Loreto E.L."/>
            <person name="Zaha A."/>
            <person name="Teixeira S.M."/>
            <person name="Wespiser A.R."/>
            <person name="Almeida E Silva A."/>
            <person name="Schlindwein A.D."/>
            <person name="Pacheco A.C."/>
            <person name="Silva A.L."/>
            <person name="Graveley B.R."/>
            <person name="Walenz B.P."/>
            <person name="Lima Bde A."/>
            <person name="Ribeiro C.A."/>
            <person name="Nunes-Silva C.G."/>
            <person name="de Carvalho C.R."/>
            <person name="Soares C.M."/>
            <person name="de Menezes C.B."/>
            <person name="Matiolli C."/>
            <person name="Caffrey D."/>
            <person name="Araujo D.A."/>
            <person name="de Oliveira D.M."/>
            <person name="Golenbock D."/>
            <person name="Grisard E.C."/>
            <person name="Fantinatti-Garboggini F."/>
            <person name="de Carvalho F.M."/>
            <person name="Barcellos F.G."/>
            <person name="Prosdocimi F."/>
            <person name="May G."/>
            <person name="Azevedo Junior G.M."/>
            <person name="Guimaraes G.M."/>
            <person name="Goldman G.H."/>
            <person name="Padilha I.Q."/>
            <person name="Batista Jda S."/>
            <person name="Ferro J.A."/>
            <person name="Ribeiro J.M."/>
            <person name="Fietto J.L."/>
            <person name="Dabbas K.M."/>
            <person name="Cerdeira L."/>
            <person name="Agnez-Lima L.F."/>
            <person name="Brocchi M."/>
            <person name="de Carvalho M.O."/>
            <person name="Teixeira Mde M."/>
            <person name="Diniz Maia Mde M."/>
            <person name="Goldman M.H."/>
            <person name="Cruz Schneider M.P."/>
            <person name="Felipe M.S."/>
            <person name="Hungria M."/>
            <person name="Nicolas M.F."/>
            <person name="Pereira M."/>
            <person name="Montes M.A."/>
            <person name="Cantao M.E."/>
            <person name="Vincentz M."/>
            <person name="Rafael M.S."/>
            <person name="Silverman N."/>
            <person name="Stoco P.H."/>
            <person name="Souza R.C."/>
            <person name="Vicentini R."/>
            <person name="Gazzinelli R.T."/>
            <person name="Neves Rde O."/>
            <person name="Silva R."/>
            <person name="Astolfi-Filho S."/>
            <person name="Maciel T.E."/>
            <person name="Urmenyi T.P."/>
            <person name="Tadei W.P."/>
            <person name="Camargo E.P."/>
            <person name="de Vasconcelos A.T."/>
        </authorList>
    </citation>
    <scope>NUCLEOTIDE SEQUENCE</scope>
</reference>
<dbReference type="Gene3D" id="6.10.140.2220">
    <property type="match status" value="2"/>
</dbReference>
<keyword evidence="3" id="KW-0862">Zinc</keyword>
<dbReference type="InterPro" id="IPR053010">
    <property type="entry name" value="SET_SmydA-8"/>
</dbReference>
<feature type="domain" description="SET" evidence="5">
    <location>
        <begin position="46"/>
        <end position="318"/>
    </location>
</feature>
<evidence type="ECO:0000259" key="6">
    <source>
        <dbReference type="PROSITE" id="PS50865"/>
    </source>
</evidence>
<accession>W5JHI3</accession>
<evidence type="ECO:0008006" key="10">
    <source>
        <dbReference type="Google" id="ProtNLM"/>
    </source>
</evidence>